<keyword evidence="3" id="KW-1185">Reference proteome</keyword>
<comment type="caution">
    <text evidence="2">The sequence shown here is derived from an EMBL/GenBank/DDBJ whole genome shotgun (WGS) entry which is preliminary data.</text>
</comment>
<evidence type="ECO:0000256" key="1">
    <source>
        <dbReference type="SAM" id="SignalP"/>
    </source>
</evidence>
<protein>
    <submittedName>
        <fullName evidence="2">SH3-like domain-containing protein</fullName>
    </submittedName>
</protein>
<gene>
    <name evidence="2" type="ORF">FHS50_001140</name>
</gene>
<evidence type="ECO:0000313" key="2">
    <source>
        <dbReference type="EMBL" id="MBB3764117.1"/>
    </source>
</evidence>
<dbReference type="AlphaFoldDB" id="A0A839Z253"/>
<proteinExistence type="predicted"/>
<sequence>MMRALALLVAAVLSLALPASAQDRTVPYWASISSGKAMMRTGPGRTYPGVWIYQRRNLPVRVLQRHDNWRKIEGPEGAVGWMAVSLLADRRTGMVIGDAPVNIRLDAEAGSPVRYRAEPGVVGILGECDGSSCRIELGDKEGWIAQDALWGVDKGERFD</sequence>
<name>A0A839Z253_9SPHN</name>
<accession>A0A839Z253</accession>
<feature type="chain" id="PRO_5032749302" evidence="1">
    <location>
        <begin position="22"/>
        <end position="159"/>
    </location>
</feature>
<evidence type="ECO:0000313" key="3">
    <source>
        <dbReference type="Proteomes" id="UP000578569"/>
    </source>
</evidence>
<keyword evidence="1" id="KW-0732">Signal</keyword>
<dbReference type="EMBL" id="JACICF010000001">
    <property type="protein sequence ID" value="MBB3764117.1"/>
    <property type="molecule type" value="Genomic_DNA"/>
</dbReference>
<reference evidence="2 3" key="1">
    <citation type="submission" date="2020-08" db="EMBL/GenBank/DDBJ databases">
        <title>Genomic Encyclopedia of Type Strains, Phase IV (KMG-IV): sequencing the most valuable type-strain genomes for metagenomic binning, comparative biology and taxonomic classification.</title>
        <authorList>
            <person name="Goeker M."/>
        </authorList>
    </citation>
    <scope>NUCLEOTIDE SEQUENCE [LARGE SCALE GENOMIC DNA]</scope>
    <source>
        <strain evidence="2 3">DSM 24194</strain>
    </source>
</reference>
<dbReference type="Pfam" id="PF06347">
    <property type="entry name" value="SH3_4"/>
    <property type="match status" value="2"/>
</dbReference>
<dbReference type="Gene3D" id="2.30.30.40">
    <property type="entry name" value="SH3 Domains"/>
    <property type="match status" value="1"/>
</dbReference>
<feature type="signal peptide" evidence="1">
    <location>
        <begin position="1"/>
        <end position="21"/>
    </location>
</feature>
<dbReference type="Proteomes" id="UP000578569">
    <property type="component" value="Unassembled WGS sequence"/>
</dbReference>
<dbReference type="RefSeq" id="WP_183933402.1">
    <property type="nucleotide sequence ID" value="NZ_JACICF010000001.1"/>
</dbReference>
<dbReference type="InterPro" id="IPR010466">
    <property type="entry name" value="DUF1058"/>
</dbReference>
<organism evidence="2 3">
    <name type="scientific">Sphingomicrobium lutaoense</name>
    <dbReference type="NCBI Taxonomy" id="515949"/>
    <lineage>
        <taxon>Bacteria</taxon>
        <taxon>Pseudomonadati</taxon>
        <taxon>Pseudomonadota</taxon>
        <taxon>Alphaproteobacteria</taxon>
        <taxon>Sphingomonadales</taxon>
        <taxon>Sphingomonadaceae</taxon>
        <taxon>Sphingomicrobium</taxon>
    </lineage>
</organism>